<keyword evidence="2" id="KW-1185">Reference proteome</keyword>
<protein>
    <submittedName>
        <fullName evidence="1">Uncharacterized protein</fullName>
    </submittedName>
</protein>
<accession>A0A9W7BEM4</accession>
<evidence type="ECO:0000313" key="2">
    <source>
        <dbReference type="Proteomes" id="UP001165085"/>
    </source>
</evidence>
<comment type="caution">
    <text evidence="1">The sequence shown here is derived from an EMBL/GenBank/DDBJ whole genome shotgun (WGS) entry which is preliminary data.</text>
</comment>
<gene>
    <name evidence="1" type="ORF">TrST_g11154</name>
</gene>
<dbReference type="AlphaFoldDB" id="A0A9W7BEM4"/>
<reference evidence="2" key="1">
    <citation type="journal article" date="2023" name="Commun. Biol.">
        <title>Genome analysis of Parmales, the sister group of diatoms, reveals the evolutionary specialization of diatoms from phago-mixotrophs to photoautotrophs.</title>
        <authorList>
            <person name="Ban H."/>
            <person name="Sato S."/>
            <person name="Yoshikawa S."/>
            <person name="Yamada K."/>
            <person name="Nakamura Y."/>
            <person name="Ichinomiya M."/>
            <person name="Sato N."/>
            <person name="Blanc-Mathieu R."/>
            <person name="Endo H."/>
            <person name="Kuwata A."/>
            <person name="Ogata H."/>
        </authorList>
    </citation>
    <scope>NUCLEOTIDE SEQUENCE [LARGE SCALE GENOMIC DNA]</scope>
    <source>
        <strain evidence="2">NIES 3701</strain>
    </source>
</reference>
<dbReference type="EMBL" id="BRXY01000350">
    <property type="protein sequence ID" value="GMH89022.1"/>
    <property type="molecule type" value="Genomic_DNA"/>
</dbReference>
<name>A0A9W7BEM4_9STRA</name>
<dbReference type="Proteomes" id="UP001165085">
    <property type="component" value="Unassembled WGS sequence"/>
</dbReference>
<evidence type="ECO:0000313" key="1">
    <source>
        <dbReference type="EMBL" id="GMH89022.1"/>
    </source>
</evidence>
<sequence>MTYYYPNLRYRINYPYNDYDAPPTPLASTSDLLLLKSDELSLQSRFIDESVASLGMTSGVLSSHGEMTSVIDDLSESISDKINKSKRSSIVDPSDFLEDDLRDSIAPLTYPLEDVIGLFTDYNQPSPEDYLEASSIGGKKKLRKLQWSYLESRCGSVVSSDKVLGLAVICHSTDGGKYAIMWWKDGEIRWCKAKRVTVREKEKEGGTSFRKKLGFGGKKTEWDEETSPGILSLSSSGLASPSSSRVNASLIPSVGSTVHSIKYENVVALDKGANTPPFVCARNVQGERCFSILTEEGSLDIECFKGERDVIVTSVMETLKKARGEGSGSGLEAV</sequence>
<dbReference type="OrthoDB" id="40121at2759"/>
<organism evidence="1 2">
    <name type="scientific">Triparma strigata</name>
    <dbReference type="NCBI Taxonomy" id="1606541"/>
    <lineage>
        <taxon>Eukaryota</taxon>
        <taxon>Sar</taxon>
        <taxon>Stramenopiles</taxon>
        <taxon>Ochrophyta</taxon>
        <taxon>Bolidophyceae</taxon>
        <taxon>Parmales</taxon>
        <taxon>Triparmaceae</taxon>
        <taxon>Triparma</taxon>
    </lineage>
</organism>
<proteinExistence type="predicted"/>